<gene>
    <name evidence="3" type="ORF">BWGOE11_25920</name>
</gene>
<dbReference type="SUPFAM" id="SSF55961">
    <property type="entry name" value="Bet v1-like"/>
    <property type="match status" value="1"/>
</dbReference>
<dbReference type="Gene3D" id="3.30.530.20">
    <property type="match status" value="1"/>
</dbReference>
<dbReference type="InterPro" id="IPR023393">
    <property type="entry name" value="START-like_dom_sf"/>
</dbReference>
<evidence type="ECO:0000256" key="1">
    <source>
        <dbReference type="ARBA" id="ARBA00006817"/>
    </source>
</evidence>
<accession>A0A1E8BNI8</accession>
<reference evidence="3 4" key="1">
    <citation type="submission" date="2016-05" db="EMBL/GenBank/DDBJ databases">
        <title>Bacillus thuringiensis and Bacillus weihenstephanensis as novel biocontrol agents of wilt causing Verticillium species.</title>
        <authorList>
            <person name="Hollensteiner J."/>
            <person name="Wemheuer F."/>
            <person name="Harting R."/>
            <person name="Kolarzyk A."/>
            <person name="Diaz-Valerio S."/>
            <person name="Poehlein A."/>
            <person name="Brzuszkiewicz E."/>
            <person name="Nesemann K."/>
            <person name="Braus-Stromeyer S."/>
            <person name="Braus G."/>
            <person name="Daniel R."/>
            <person name="Liesegang H."/>
        </authorList>
    </citation>
    <scope>NUCLEOTIDE SEQUENCE [LARGE SCALE GENOMIC DNA]</scope>
    <source>
        <strain evidence="3 4">GOE11</strain>
    </source>
</reference>
<dbReference type="Pfam" id="PF08327">
    <property type="entry name" value="AHSA1"/>
    <property type="match status" value="1"/>
</dbReference>
<dbReference type="InterPro" id="IPR013538">
    <property type="entry name" value="ASHA1/2-like_C"/>
</dbReference>
<protein>
    <recommendedName>
        <fullName evidence="2">Activator of Hsp90 ATPase homologue 1/2-like C-terminal domain-containing protein</fullName>
    </recommendedName>
</protein>
<sequence length="164" mass="19819">MIAIIEKQNNEYLVQFDRHLPFTIEEVWSVLTDNNKLKKWMSNLQIEDLKTGGIIKFDMMDGTFINIDILECQMNSVLEFTWDKDRVRFEIHKKEKGSLLLFKEFIHELTDHTPKDIAGWHICLDLFSSVLEEEEKEKEKEFLKDDWEYWFDKYKVKTDELKGY</sequence>
<feature type="domain" description="Activator of Hsp90 ATPase homologue 1/2-like C-terminal" evidence="2">
    <location>
        <begin position="23"/>
        <end position="132"/>
    </location>
</feature>
<dbReference type="AlphaFoldDB" id="A0A1E8BNI8"/>
<dbReference type="RefSeq" id="WP_070146515.1">
    <property type="nucleotide sequence ID" value="NZ_LXLX01000029.1"/>
</dbReference>
<name>A0A1E8BNI8_BACMY</name>
<comment type="similarity">
    <text evidence="1">Belongs to the AHA1 family.</text>
</comment>
<dbReference type="Proteomes" id="UP000175835">
    <property type="component" value="Unassembled WGS sequence"/>
</dbReference>
<proteinExistence type="inferred from homology"/>
<dbReference type="PATRIC" id="fig|86662.28.peg.2644"/>
<evidence type="ECO:0000313" key="3">
    <source>
        <dbReference type="EMBL" id="OFD94919.1"/>
    </source>
</evidence>
<evidence type="ECO:0000313" key="4">
    <source>
        <dbReference type="Proteomes" id="UP000175835"/>
    </source>
</evidence>
<evidence type="ECO:0000259" key="2">
    <source>
        <dbReference type="Pfam" id="PF08327"/>
    </source>
</evidence>
<comment type="caution">
    <text evidence="3">The sequence shown here is derived from an EMBL/GenBank/DDBJ whole genome shotgun (WGS) entry which is preliminary data.</text>
</comment>
<dbReference type="CDD" id="cd08899">
    <property type="entry name" value="SRPBCC_CalC_Aha1-like_6"/>
    <property type="match status" value="1"/>
</dbReference>
<dbReference type="EMBL" id="LXLX01000029">
    <property type="protein sequence ID" value="OFD94919.1"/>
    <property type="molecule type" value="Genomic_DNA"/>
</dbReference>
<organism evidence="3 4">
    <name type="scientific">Bacillus mycoides</name>
    <dbReference type="NCBI Taxonomy" id="1405"/>
    <lineage>
        <taxon>Bacteria</taxon>
        <taxon>Bacillati</taxon>
        <taxon>Bacillota</taxon>
        <taxon>Bacilli</taxon>
        <taxon>Bacillales</taxon>
        <taxon>Bacillaceae</taxon>
        <taxon>Bacillus</taxon>
        <taxon>Bacillus cereus group</taxon>
    </lineage>
</organism>